<sequence>MISANRYLQDVFIPQFWQQKIEVNAKNTDSEFTSVPAHLNLDDVCVLKEYRKIRNDHTFSYGNKFYLIESPLKHSIAKQKIEIRKTSNNGFIAYFGGRNLAVSEVIEPTKLSMEDLEIQKKMDVLALADKLGNVSEASRISGISRDTIYRHRRLIKEGGKEALKRQVTQDLRHKNRTDEELEKLVIDFSLQNPHLG</sequence>
<proteinExistence type="predicted"/>
<keyword evidence="2" id="KW-1185">Reference proteome</keyword>
<protein>
    <submittedName>
        <fullName evidence="1">Winged helix-turn helix</fullName>
    </submittedName>
</protein>
<dbReference type="STRING" id="1123010.SAMN02745724_00092"/>
<evidence type="ECO:0000313" key="2">
    <source>
        <dbReference type="Proteomes" id="UP000198862"/>
    </source>
</evidence>
<dbReference type="Pfam" id="PF13551">
    <property type="entry name" value="HTH_29"/>
    <property type="match status" value="1"/>
</dbReference>
<accession>A0A1I1DWF0</accession>
<name>A0A1I1DWF0_9GAMM</name>
<dbReference type="InterPro" id="IPR009057">
    <property type="entry name" value="Homeodomain-like_sf"/>
</dbReference>
<dbReference type="Proteomes" id="UP000198862">
    <property type="component" value="Unassembled WGS sequence"/>
</dbReference>
<dbReference type="AlphaFoldDB" id="A0A1I1DWF0"/>
<dbReference type="EMBL" id="FOLO01000001">
    <property type="protein sequence ID" value="SFB79147.1"/>
    <property type="molecule type" value="Genomic_DNA"/>
</dbReference>
<reference evidence="1 2" key="1">
    <citation type="submission" date="2016-10" db="EMBL/GenBank/DDBJ databases">
        <authorList>
            <person name="de Groot N.N."/>
        </authorList>
    </citation>
    <scope>NUCLEOTIDE SEQUENCE [LARGE SCALE GENOMIC DNA]</scope>
    <source>
        <strain evidence="1 2">DSM 6059</strain>
    </source>
</reference>
<dbReference type="SUPFAM" id="SSF46689">
    <property type="entry name" value="Homeodomain-like"/>
    <property type="match status" value="1"/>
</dbReference>
<organism evidence="1 2">
    <name type="scientific">Pseudoalteromonas denitrificans DSM 6059</name>
    <dbReference type="NCBI Taxonomy" id="1123010"/>
    <lineage>
        <taxon>Bacteria</taxon>
        <taxon>Pseudomonadati</taxon>
        <taxon>Pseudomonadota</taxon>
        <taxon>Gammaproteobacteria</taxon>
        <taxon>Alteromonadales</taxon>
        <taxon>Pseudoalteromonadaceae</taxon>
        <taxon>Pseudoalteromonas</taxon>
    </lineage>
</organism>
<evidence type="ECO:0000313" key="1">
    <source>
        <dbReference type="EMBL" id="SFB79147.1"/>
    </source>
</evidence>
<gene>
    <name evidence="1" type="ORF">SAMN02745724_00092</name>
</gene>